<dbReference type="EMBL" id="RSAS01000862">
    <property type="protein sequence ID" value="RRR66327.1"/>
    <property type="molecule type" value="Genomic_DNA"/>
</dbReference>
<evidence type="ECO:0000256" key="1">
    <source>
        <dbReference type="SAM" id="MobiDB-lite"/>
    </source>
</evidence>
<feature type="non-terminal residue" evidence="2">
    <location>
        <position position="401"/>
    </location>
</feature>
<proteinExistence type="predicted"/>
<evidence type="ECO:0000313" key="2">
    <source>
        <dbReference type="EMBL" id="RRR66327.1"/>
    </source>
</evidence>
<dbReference type="SUPFAM" id="SSF52540">
    <property type="entry name" value="P-loop containing nucleoside triphosphate hydrolases"/>
    <property type="match status" value="1"/>
</dbReference>
<protein>
    <submittedName>
        <fullName evidence="2">Uncharacterized protein</fullName>
    </submittedName>
</protein>
<dbReference type="AlphaFoldDB" id="A0A426TRQ7"/>
<gene>
    <name evidence="2" type="ORF">EI684_20935</name>
</gene>
<accession>A0A426TRQ7</accession>
<feature type="region of interest" description="Disordered" evidence="1">
    <location>
        <begin position="297"/>
        <end position="320"/>
    </location>
</feature>
<sequence length="401" mass="44759">MAHTKRISAKKGIAFQGSPGSGKTRQAIALFALFAHRYHQRHTEEFRGQPLPTWAYRLIRNWRNNPYTSDDAPKALPIAVSTPMRVTTTWQRELQGAYPESEVMFINTFRDVDAWMAQCATSNAPVVVGVFSQSKTRAFGVEWTPAVITKTKKSLVVVKSEEVALRAIPRHTAQGTIIWEHPNYLPIEIDSDDPRWESLKALVAREGYDAHALGISYAERVVSVGDVKFEVSQEQNGTLKLHRLADVTPMKHDEKIVGWLNTATGSIVTKWEDEPNFFCPDCGTLIEALPRGAELANAEKGKKAKNAEEGEEEEEDEQKKAVTSLTYFTKQPRRCACCGSPLWQKQRTKAGRTKFAMPSFAEWSKAIGILHAQGAFTTLGATSATRRIVRVEQNDEGEATV</sequence>
<comment type="caution">
    <text evidence="2">The sequence shown here is derived from an EMBL/GenBank/DDBJ whole genome shotgun (WGS) entry which is preliminary data.</text>
</comment>
<feature type="compositionally biased region" description="Basic and acidic residues" evidence="1">
    <location>
        <begin position="297"/>
        <end position="308"/>
    </location>
</feature>
<organism evidence="2 3">
    <name type="scientific">Candidatus Viridilinea halotolerans</name>
    <dbReference type="NCBI Taxonomy" id="2491704"/>
    <lineage>
        <taxon>Bacteria</taxon>
        <taxon>Bacillati</taxon>
        <taxon>Chloroflexota</taxon>
        <taxon>Chloroflexia</taxon>
        <taxon>Chloroflexales</taxon>
        <taxon>Chloroflexineae</taxon>
        <taxon>Oscillochloridaceae</taxon>
        <taxon>Candidatus Viridilinea</taxon>
    </lineage>
</organism>
<dbReference type="InterPro" id="IPR027417">
    <property type="entry name" value="P-loop_NTPase"/>
</dbReference>
<dbReference type="Proteomes" id="UP000280307">
    <property type="component" value="Unassembled WGS sequence"/>
</dbReference>
<reference evidence="2 3" key="1">
    <citation type="submission" date="2018-12" db="EMBL/GenBank/DDBJ databases">
        <title>Genome Sequence of Candidatus Viridilinea halotolerans isolated from saline sulfide-rich spring.</title>
        <authorList>
            <person name="Grouzdev D.S."/>
            <person name="Burganskaya E.I."/>
            <person name="Krutkina M.S."/>
            <person name="Sukhacheva M.V."/>
            <person name="Gorlenko V.M."/>
        </authorList>
    </citation>
    <scope>NUCLEOTIDE SEQUENCE [LARGE SCALE GENOMIC DNA]</scope>
    <source>
        <strain evidence="2">Chok-6</strain>
    </source>
</reference>
<evidence type="ECO:0000313" key="3">
    <source>
        <dbReference type="Proteomes" id="UP000280307"/>
    </source>
</evidence>
<name>A0A426TRQ7_9CHLR</name>